<comment type="caution">
    <text evidence="6">Lacks conserved residue(s) required for the propagation of feature annotation.</text>
</comment>
<protein>
    <recommendedName>
        <fullName evidence="6">SURF1-like protein</fullName>
    </recommendedName>
</protein>
<dbReference type="CDD" id="cd06662">
    <property type="entry name" value="SURF1"/>
    <property type="match status" value="1"/>
</dbReference>
<evidence type="ECO:0000256" key="6">
    <source>
        <dbReference type="RuleBase" id="RU363076"/>
    </source>
</evidence>
<sequence>MMPERLSPLRAIGLVLALAAFVCLILLGNWQVRRLHWKQDLLATVSARLQAPPVPLAEIEALAAEGGNIEYRPVTVSGRFEHDGERHFFATFEGQSGYYVYTPLRLADGRAVFVNRGFVPFDMKAVETRGEGQVEGTVTITGLARARLSEKPSFLVPENDVPQNIFYWKDLDSMTASAGLDAQKVLPFFIDADDAPNPGGLPAGGVTRISFPNNHLQYAITWYGLAAVLAIGVAVLVFKGRRRDD</sequence>
<keyword evidence="5 6" id="KW-0472">Membrane</keyword>
<organism evidence="7 8">
    <name type="scientific">Martelella mangrovi</name>
    <dbReference type="NCBI Taxonomy" id="1397477"/>
    <lineage>
        <taxon>Bacteria</taxon>
        <taxon>Pseudomonadati</taxon>
        <taxon>Pseudomonadota</taxon>
        <taxon>Alphaproteobacteria</taxon>
        <taxon>Hyphomicrobiales</taxon>
        <taxon>Aurantimonadaceae</taxon>
        <taxon>Martelella</taxon>
    </lineage>
</organism>
<dbReference type="PROSITE" id="PS50895">
    <property type="entry name" value="SURF1"/>
    <property type="match status" value="1"/>
</dbReference>
<gene>
    <name evidence="7" type="ORF">ABID12_003474</name>
</gene>
<keyword evidence="4 6" id="KW-1133">Transmembrane helix</keyword>
<reference evidence="7 8" key="1">
    <citation type="submission" date="2024-06" db="EMBL/GenBank/DDBJ databases">
        <title>Genomic Encyclopedia of Type Strains, Phase IV (KMG-IV): sequencing the most valuable type-strain genomes for metagenomic binning, comparative biology and taxonomic classification.</title>
        <authorList>
            <person name="Goeker M."/>
        </authorList>
    </citation>
    <scope>NUCLEOTIDE SEQUENCE [LARGE SCALE GENOMIC DNA]</scope>
    <source>
        <strain evidence="7 8">DSM 28102</strain>
    </source>
</reference>
<keyword evidence="6" id="KW-1003">Cell membrane</keyword>
<feature type="transmembrane region" description="Helical" evidence="6">
    <location>
        <begin position="220"/>
        <end position="238"/>
    </location>
</feature>
<evidence type="ECO:0000313" key="7">
    <source>
        <dbReference type="EMBL" id="MET3601514.1"/>
    </source>
</evidence>
<evidence type="ECO:0000256" key="3">
    <source>
        <dbReference type="ARBA" id="ARBA00022692"/>
    </source>
</evidence>
<dbReference type="Proteomes" id="UP001549164">
    <property type="component" value="Unassembled WGS sequence"/>
</dbReference>
<dbReference type="EMBL" id="JBEPLY010000014">
    <property type="protein sequence ID" value="MET3601514.1"/>
    <property type="molecule type" value="Genomic_DNA"/>
</dbReference>
<name>A0ABV2IFC9_9HYPH</name>
<dbReference type="InterPro" id="IPR045214">
    <property type="entry name" value="Surf1/Surf4"/>
</dbReference>
<comment type="similarity">
    <text evidence="2 6">Belongs to the SURF1 family.</text>
</comment>
<evidence type="ECO:0000256" key="5">
    <source>
        <dbReference type="ARBA" id="ARBA00023136"/>
    </source>
</evidence>
<dbReference type="PANTHER" id="PTHR23427">
    <property type="entry name" value="SURFEIT LOCUS PROTEIN"/>
    <property type="match status" value="1"/>
</dbReference>
<proteinExistence type="inferred from homology"/>
<keyword evidence="3 6" id="KW-0812">Transmembrane</keyword>
<accession>A0ABV2IFC9</accession>
<keyword evidence="8" id="KW-1185">Reference proteome</keyword>
<dbReference type="PANTHER" id="PTHR23427:SF2">
    <property type="entry name" value="SURFEIT LOCUS PROTEIN 1"/>
    <property type="match status" value="1"/>
</dbReference>
<dbReference type="Pfam" id="PF02104">
    <property type="entry name" value="SURF1"/>
    <property type="match status" value="1"/>
</dbReference>
<evidence type="ECO:0000256" key="1">
    <source>
        <dbReference type="ARBA" id="ARBA00004370"/>
    </source>
</evidence>
<evidence type="ECO:0000256" key="2">
    <source>
        <dbReference type="ARBA" id="ARBA00007165"/>
    </source>
</evidence>
<comment type="subcellular location">
    <subcellularLocation>
        <location evidence="6">Cell membrane</location>
        <topology evidence="6">Multi-pass membrane protein</topology>
    </subcellularLocation>
    <subcellularLocation>
        <location evidence="1">Membrane</location>
    </subcellularLocation>
</comment>
<evidence type="ECO:0000313" key="8">
    <source>
        <dbReference type="Proteomes" id="UP001549164"/>
    </source>
</evidence>
<comment type="caution">
    <text evidence="7">The sequence shown here is derived from an EMBL/GenBank/DDBJ whole genome shotgun (WGS) entry which is preliminary data.</text>
</comment>
<evidence type="ECO:0000256" key="4">
    <source>
        <dbReference type="ARBA" id="ARBA00022989"/>
    </source>
</evidence>
<dbReference type="InterPro" id="IPR002994">
    <property type="entry name" value="Surf1/Shy1"/>
</dbReference>